<evidence type="ECO:0000256" key="2">
    <source>
        <dbReference type="SAM" id="MobiDB-lite"/>
    </source>
</evidence>
<comment type="caution">
    <text evidence="3">The sequence shown here is derived from an EMBL/GenBank/DDBJ whole genome shotgun (WGS) entry which is preliminary data.</text>
</comment>
<evidence type="ECO:0000313" key="3">
    <source>
        <dbReference type="EMBL" id="OWF36285.1"/>
    </source>
</evidence>
<evidence type="ECO:0000256" key="1">
    <source>
        <dbReference type="ARBA" id="ARBA00006186"/>
    </source>
</evidence>
<dbReference type="Pfam" id="PF05760">
    <property type="entry name" value="IER"/>
    <property type="match status" value="1"/>
</dbReference>
<accession>A0A210PIH7</accession>
<name>A0A210PIH7_MIZYE</name>
<comment type="similarity">
    <text evidence="1">Belongs to the IER family.</text>
</comment>
<sequence>MNSEAQRLITVSLGKIQASRSQRGGINLHKNLLVACVLHKARTAYMMDNLQTMLINRRAQSESKPVESPVTQISTNSSSCITNTTSVVVRASHDATKRSREETEPCTTEACREQNKENSPPKRLRVESSDITEQKLSSDSSCSKSKPSDYKKSCSLVTVRASNTPVTPSQCTEQPKVTDAYVNSQSCVGCVKRRRFSTDSSTTEEAHEGVKRPRIERVIDTSDDVTDSDNVFMPDPQTDIHSRGEAVESSLPNQDTLHSVVQHLQPESIQITNLVTIFNTGFGGLCEKNLSDNVEQIVDCNNNNEKSQDKRDTVTYYNNVHGHKFSVLDSCSTQVIDSTKVDSVPMPTAIAV</sequence>
<keyword evidence="4" id="KW-1185">Reference proteome</keyword>
<feature type="compositionally biased region" description="Basic and acidic residues" evidence="2">
    <location>
        <begin position="91"/>
        <end position="103"/>
    </location>
</feature>
<feature type="compositionally biased region" description="Basic and acidic residues" evidence="2">
    <location>
        <begin position="110"/>
        <end position="128"/>
    </location>
</feature>
<evidence type="ECO:0000313" key="4">
    <source>
        <dbReference type="Proteomes" id="UP000242188"/>
    </source>
</evidence>
<dbReference type="PANTHER" id="PTHR15895">
    <property type="entry name" value="IMMEDIATE EARLY RESPONSE GENE"/>
    <property type="match status" value="1"/>
</dbReference>
<organism evidence="3 4">
    <name type="scientific">Mizuhopecten yessoensis</name>
    <name type="common">Japanese scallop</name>
    <name type="synonym">Patinopecten yessoensis</name>
    <dbReference type="NCBI Taxonomy" id="6573"/>
    <lineage>
        <taxon>Eukaryota</taxon>
        <taxon>Metazoa</taxon>
        <taxon>Spiralia</taxon>
        <taxon>Lophotrochozoa</taxon>
        <taxon>Mollusca</taxon>
        <taxon>Bivalvia</taxon>
        <taxon>Autobranchia</taxon>
        <taxon>Pteriomorphia</taxon>
        <taxon>Pectinida</taxon>
        <taxon>Pectinoidea</taxon>
        <taxon>Pectinidae</taxon>
        <taxon>Mizuhopecten</taxon>
    </lineage>
</organism>
<feature type="region of interest" description="Disordered" evidence="2">
    <location>
        <begin position="91"/>
        <end position="150"/>
    </location>
</feature>
<dbReference type="EMBL" id="NEDP02076647">
    <property type="protein sequence ID" value="OWF36285.1"/>
    <property type="molecule type" value="Genomic_DNA"/>
</dbReference>
<gene>
    <name evidence="3" type="ORF">KP79_PYT03225</name>
</gene>
<dbReference type="STRING" id="6573.A0A210PIH7"/>
<dbReference type="Proteomes" id="UP000242188">
    <property type="component" value="Unassembled WGS sequence"/>
</dbReference>
<proteinExistence type="inferred from homology"/>
<feature type="compositionally biased region" description="Low complexity" evidence="2">
    <location>
        <begin position="135"/>
        <end position="145"/>
    </location>
</feature>
<dbReference type="OrthoDB" id="6358394at2759"/>
<dbReference type="AlphaFoldDB" id="A0A210PIH7"/>
<protein>
    <submittedName>
        <fullName evidence="3">Immediate early response gene 5 protein</fullName>
    </submittedName>
</protein>
<dbReference type="InterPro" id="IPR008653">
    <property type="entry name" value="IER"/>
</dbReference>
<reference evidence="3 4" key="1">
    <citation type="journal article" date="2017" name="Nat. Ecol. Evol.">
        <title>Scallop genome provides insights into evolution of bilaterian karyotype and development.</title>
        <authorList>
            <person name="Wang S."/>
            <person name="Zhang J."/>
            <person name="Jiao W."/>
            <person name="Li J."/>
            <person name="Xun X."/>
            <person name="Sun Y."/>
            <person name="Guo X."/>
            <person name="Huan P."/>
            <person name="Dong B."/>
            <person name="Zhang L."/>
            <person name="Hu X."/>
            <person name="Sun X."/>
            <person name="Wang J."/>
            <person name="Zhao C."/>
            <person name="Wang Y."/>
            <person name="Wang D."/>
            <person name="Huang X."/>
            <person name="Wang R."/>
            <person name="Lv J."/>
            <person name="Li Y."/>
            <person name="Zhang Z."/>
            <person name="Liu B."/>
            <person name="Lu W."/>
            <person name="Hui Y."/>
            <person name="Liang J."/>
            <person name="Zhou Z."/>
            <person name="Hou R."/>
            <person name="Li X."/>
            <person name="Liu Y."/>
            <person name="Li H."/>
            <person name="Ning X."/>
            <person name="Lin Y."/>
            <person name="Zhao L."/>
            <person name="Xing Q."/>
            <person name="Dou J."/>
            <person name="Li Y."/>
            <person name="Mao J."/>
            <person name="Guo H."/>
            <person name="Dou H."/>
            <person name="Li T."/>
            <person name="Mu C."/>
            <person name="Jiang W."/>
            <person name="Fu Q."/>
            <person name="Fu X."/>
            <person name="Miao Y."/>
            <person name="Liu J."/>
            <person name="Yu Q."/>
            <person name="Li R."/>
            <person name="Liao H."/>
            <person name="Li X."/>
            <person name="Kong Y."/>
            <person name="Jiang Z."/>
            <person name="Chourrout D."/>
            <person name="Li R."/>
            <person name="Bao Z."/>
        </authorList>
    </citation>
    <scope>NUCLEOTIDE SEQUENCE [LARGE SCALE GENOMIC DNA]</scope>
    <source>
        <strain evidence="3 4">PY_sf001</strain>
    </source>
</reference>